<name>A0ACA9K0Y4_9GLOM</name>
<gene>
    <name evidence="1" type="ORF">ACOLOM_LOCUS503</name>
</gene>
<keyword evidence="2" id="KW-1185">Reference proteome</keyword>
<dbReference type="EMBL" id="CAJVPT010000529">
    <property type="protein sequence ID" value="CAG8445855.1"/>
    <property type="molecule type" value="Genomic_DNA"/>
</dbReference>
<evidence type="ECO:0000313" key="2">
    <source>
        <dbReference type="Proteomes" id="UP000789525"/>
    </source>
</evidence>
<dbReference type="Proteomes" id="UP000789525">
    <property type="component" value="Unassembled WGS sequence"/>
</dbReference>
<organism evidence="1 2">
    <name type="scientific">Acaulospora colombiana</name>
    <dbReference type="NCBI Taxonomy" id="27376"/>
    <lineage>
        <taxon>Eukaryota</taxon>
        <taxon>Fungi</taxon>
        <taxon>Fungi incertae sedis</taxon>
        <taxon>Mucoromycota</taxon>
        <taxon>Glomeromycotina</taxon>
        <taxon>Glomeromycetes</taxon>
        <taxon>Diversisporales</taxon>
        <taxon>Acaulosporaceae</taxon>
        <taxon>Acaulospora</taxon>
    </lineage>
</organism>
<sequence>MRWWLRNATRNFWRMSVVNRRSLKKEKKQRIEAQHAILKLQQLPYIIKFWGKSYIPELGTVLVYEWASHGALKELYEQYDLYWYDKLRTAVNICCGLPFYNSSSRYSMRQHLGKVL</sequence>
<comment type="caution">
    <text evidence="1">The sequence shown here is derived from an EMBL/GenBank/DDBJ whole genome shotgun (WGS) entry which is preliminary data.</text>
</comment>
<accession>A0ACA9K0Y4</accession>
<protein>
    <submittedName>
        <fullName evidence="1">4461_t:CDS:1</fullName>
    </submittedName>
</protein>
<evidence type="ECO:0000313" key="1">
    <source>
        <dbReference type="EMBL" id="CAG8445855.1"/>
    </source>
</evidence>
<reference evidence="1" key="1">
    <citation type="submission" date="2021-06" db="EMBL/GenBank/DDBJ databases">
        <authorList>
            <person name="Kallberg Y."/>
            <person name="Tangrot J."/>
            <person name="Rosling A."/>
        </authorList>
    </citation>
    <scope>NUCLEOTIDE SEQUENCE</scope>
    <source>
        <strain evidence="1">CL356</strain>
    </source>
</reference>
<proteinExistence type="predicted"/>